<gene>
    <name evidence="2" type="ORF">L3Y34_017512</name>
</gene>
<accession>A0AAE9DI38</accession>
<proteinExistence type="predicted"/>
<feature type="transmembrane region" description="Helical" evidence="1">
    <location>
        <begin position="113"/>
        <end position="138"/>
    </location>
</feature>
<feature type="transmembrane region" description="Helical" evidence="1">
    <location>
        <begin position="83"/>
        <end position="101"/>
    </location>
</feature>
<keyword evidence="1" id="KW-1133">Transmembrane helix</keyword>
<evidence type="ECO:0000256" key="1">
    <source>
        <dbReference type="SAM" id="Phobius"/>
    </source>
</evidence>
<organism evidence="2 3">
    <name type="scientific">Caenorhabditis briggsae</name>
    <dbReference type="NCBI Taxonomy" id="6238"/>
    <lineage>
        <taxon>Eukaryota</taxon>
        <taxon>Metazoa</taxon>
        <taxon>Ecdysozoa</taxon>
        <taxon>Nematoda</taxon>
        <taxon>Chromadorea</taxon>
        <taxon>Rhabditida</taxon>
        <taxon>Rhabditina</taxon>
        <taxon>Rhabditomorpha</taxon>
        <taxon>Rhabditoidea</taxon>
        <taxon>Rhabditidae</taxon>
        <taxon>Peloderinae</taxon>
        <taxon>Caenorhabditis</taxon>
    </lineage>
</organism>
<evidence type="ECO:0000313" key="3">
    <source>
        <dbReference type="Proteomes" id="UP000827892"/>
    </source>
</evidence>
<reference evidence="2 3" key="1">
    <citation type="submission" date="2022-05" db="EMBL/GenBank/DDBJ databases">
        <title>Chromosome-level reference genomes for two strains of Caenorhabditis briggsae: an improved platform for comparative genomics.</title>
        <authorList>
            <person name="Stevens L."/>
            <person name="Andersen E.C."/>
        </authorList>
    </citation>
    <scope>NUCLEOTIDE SEQUENCE [LARGE SCALE GENOMIC DNA]</scope>
    <source>
        <strain evidence="2">QX1410_ONT</strain>
        <tissue evidence="2">Whole-organism</tissue>
    </source>
</reference>
<sequence length="160" mass="18744">MQKFQSNGFENSDFSINGRNRSCIERDEDRFLPRDERHVKADAHLWDWQCGYCDICGRAMATVIKGRCADFNGNILTRFAMDFFYCFGGDSTILLILEWIFGNLVRFGWFGRFSWNLVQVLLIVGFLLQDVDVFEFWLTSVSTSRVFMLVPWFRICALTD</sequence>
<evidence type="ECO:0000313" key="2">
    <source>
        <dbReference type="EMBL" id="ULU04809.1"/>
    </source>
</evidence>
<dbReference type="EMBL" id="CP090892">
    <property type="protein sequence ID" value="ULU04809.1"/>
    <property type="molecule type" value="Genomic_DNA"/>
</dbReference>
<dbReference type="AlphaFoldDB" id="A0AAE9DI38"/>
<dbReference type="Proteomes" id="UP000827892">
    <property type="component" value="Chromosome II"/>
</dbReference>
<keyword evidence="1" id="KW-0472">Membrane</keyword>
<name>A0AAE9DI38_CAEBR</name>
<keyword evidence="1" id="KW-0812">Transmembrane</keyword>
<protein>
    <submittedName>
        <fullName evidence="2">Uncharacterized protein</fullName>
    </submittedName>
</protein>